<evidence type="ECO:0000313" key="2">
    <source>
        <dbReference type="EMBL" id="JAD60056.1"/>
    </source>
</evidence>
<proteinExistence type="predicted"/>
<reference evidence="2" key="2">
    <citation type="journal article" date="2015" name="Data Brief">
        <title>Shoot transcriptome of the giant reed, Arundo donax.</title>
        <authorList>
            <person name="Barrero R.A."/>
            <person name="Guerrero F.D."/>
            <person name="Moolhuijzen P."/>
            <person name="Goolsby J.A."/>
            <person name="Tidwell J."/>
            <person name="Bellgard S.E."/>
            <person name="Bellgard M.I."/>
        </authorList>
    </citation>
    <scope>NUCLEOTIDE SEQUENCE</scope>
    <source>
        <tissue evidence="2">Shoot tissue taken approximately 20 cm above the soil surface</tissue>
    </source>
</reference>
<sequence>MAAARSRGRRRMVRDRGWSPPCAWRS</sequence>
<dbReference type="EMBL" id="GBRH01237839">
    <property type="protein sequence ID" value="JAD60056.1"/>
    <property type="molecule type" value="Transcribed_RNA"/>
</dbReference>
<feature type="region of interest" description="Disordered" evidence="1">
    <location>
        <begin position="1"/>
        <end position="26"/>
    </location>
</feature>
<feature type="compositionally biased region" description="Basic residues" evidence="1">
    <location>
        <begin position="1"/>
        <end position="13"/>
    </location>
</feature>
<evidence type="ECO:0000256" key="1">
    <source>
        <dbReference type="SAM" id="MobiDB-lite"/>
    </source>
</evidence>
<organism evidence="2">
    <name type="scientific">Arundo donax</name>
    <name type="common">Giant reed</name>
    <name type="synonym">Donax arundinaceus</name>
    <dbReference type="NCBI Taxonomy" id="35708"/>
    <lineage>
        <taxon>Eukaryota</taxon>
        <taxon>Viridiplantae</taxon>
        <taxon>Streptophyta</taxon>
        <taxon>Embryophyta</taxon>
        <taxon>Tracheophyta</taxon>
        <taxon>Spermatophyta</taxon>
        <taxon>Magnoliopsida</taxon>
        <taxon>Liliopsida</taxon>
        <taxon>Poales</taxon>
        <taxon>Poaceae</taxon>
        <taxon>PACMAD clade</taxon>
        <taxon>Arundinoideae</taxon>
        <taxon>Arundineae</taxon>
        <taxon>Arundo</taxon>
    </lineage>
</organism>
<reference evidence="2" key="1">
    <citation type="submission" date="2014-09" db="EMBL/GenBank/DDBJ databases">
        <authorList>
            <person name="Magalhaes I.L.F."/>
            <person name="Oliveira U."/>
            <person name="Santos F.R."/>
            <person name="Vidigal T.H.D.A."/>
            <person name="Brescovit A.D."/>
            <person name="Santos A.J."/>
        </authorList>
    </citation>
    <scope>NUCLEOTIDE SEQUENCE</scope>
    <source>
        <tissue evidence="2">Shoot tissue taken approximately 20 cm above the soil surface</tissue>
    </source>
</reference>
<name>A0A0A9B9R5_ARUDO</name>
<dbReference type="AlphaFoldDB" id="A0A0A9B9R5"/>
<protein>
    <submittedName>
        <fullName evidence="2">Uncharacterized protein</fullName>
    </submittedName>
</protein>
<accession>A0A0A9B9R5</accession>